<dbReference type="STRING" id="211460.YH63_10910"/>
<comment type="caution">
    <text evidence="2">The sequence shown here is derived from an EMBL/GenBank/DDBJ whole genome shotgun (WGS) entry which is preliminary data.</text>
</comment>
<gene>
    <name evidence="2" type="ORF">YH63_008055</name>
</gene>
<accession>A0A4U6BM46</accession>
<dbReference type="Proteomes" id="UP000034832">
    <property type="component" value="Unassembled WGS sequence"/>
</dbReference>
<protein>
    <submittedName>
        <fullName evidence="2">Uncharacterized protein</fullName>
    </submittedName>
</protein>
<keyword evidence="3" id="KW-1185">Reference proteome</keyword>
<keyword evidence="1" id="KW-0472">Membrane</keyword>
<proteinExistence type="predicted"/>
<evidence type="ECO:0000256" key="1">
    <source>
        <dbReference type="SAM" id="Phobius"/>
    </source>
</evidence>
<keyword evidence="1" id="KW-0812">Transmembrane</keyword>
<dbReference type="EMBL" id="LBIA02000001">
    <property type="protein sequence ID" value="TKT71369.1"/>
    <property type="molecule type" value="Genomic_DNA"/>
</dbReference>
<organism evidence="2 3">
    <name type="scientific">Afipia massiliensis</name>
    <dbReference type="NCBI Taxonomy" id="211460"/>
    <lineage>
        <taxon>Bacteria</taxon>
        <taxon>Pseudomonadati</taxon>
        <taxon>Pseudomonadota</taxon>
        <taxon>Alphaproteobacteria</taxon>
        <taxon>Hyphomicrobiales</taxon>
        <taxon>Nitrobacteraceae</taxon>
        <taxon>Afipia</taxon>
    </lineage>
</organism>
<feature type="transmembrane region" description="Helical" evidence="1">
    <location>
        <begin position="6"/>
        <end position="26"/>
    </location>
</feature>
<evidence type="ECO:0000313" key="2">
    <source>
        <dbReference type="EMBL" id="TKT71369.1"/>
    </source>
</evidence>
<dbReference type="AlphaFoldDB" id="A0A4U6BM46"/>
<dbReference type="RefSeq" id="WP_137325147.1">
    <property type="nucleotide sequence ID" value="NZ_LBIA02000001.1"/>
</dbReference>
<name>A0A4U6BM46_9BRAD</name>
<sequence length="112" mass="12214">MGAGNWLPAILIVTGLLMPFALVRWMPEIAGKMVGDKAKAMVLILGIGLLSFLGLELFFAHREVCVTPDEFRCEISSSLIVAALSWFAFAALSQTRFMIASLKGIVKQNREG</sequence>
<keyword evidence="1" id="KW-1133">Transmembrane helix</keyword>
<feature type="transmembrane region" description="Helical" evidence="1">
    <location>
        <begin position="79"/>
        <end position="99"/>
    </location>
</feature>
<reference evidence="2" key="1">
    <citation type="submission" date="2019-04" db="EMBL/GenBank/DDBJ databases">
        <title>Whole genome sequencing of cave bacteria.</title>
        <authorList>
            <person name="Gan H.M."/>
            <person name="Barton H."/>
            <person name="Savka M.A."/>
        </authorList>
    </citation>
    <scope>NUCLEOTIDE SEQUENCE [LARGE SCALE GENOMIC DNA]</scope>
    <source>
        <strain evidence="2">LC387</strain>
    </source>
</reference>
<feature type="transmembrane region" description="Helical" evidence="1">
    <location>
        <begin position="38"/>
        <end position="59"/>
    </location>
</feature>
<evidence type="ECO:0000313" key="3">
    <source>
        <dbReference type="Proteomes" id="UP000034832"/>
    </source>
</evidence>